<keyword evidence="4" id="KW-1185">Reference proteome</keyword>
<accession>A0A1M6TCI5</accession>
<sequence>MKTLYKTTVAIFCLCLFSKATAQRLDILGGINMTGITHETSQQKTDQSGNVGYHVGMAVFVAFNPEKYKKDDDREGYGLLPTLQFVKKGSSKNSVINNSAADIKLGFLQLNLPLIYTASNMDIGLGPYVAYALSGSKKYRVGNGEKEKIDFGNELGRMDYGLGIQFTLFMFKFQYDYGLANLAKGNDNKANTRSFSLSVNIPLVQ</sequence>
<evidence type="ECO:0000259" key="2">
    <source>
        <dbReference type="Pfam" id="PF13568"/>
    </source>
</evidence>
<evidence type="ECO:0000313" key="3">
    <source>
        <dbReference type="EMBL" id="SHK54681.1"/>
    </source>
</evidence>
<reference evidence="4" key="1">
    <citation type="submission" date="2016-11" db="EMBL/GenBank/DDBJ databases">
        <authorList>
            <person name="Varghese N."/>
            <person name="Submissions S."/>
        </authorList>
    </citation>
    <scope>NUCLEOTIDE SEQUENCE [LARGE SCALE GENOMIC DNA]</scope>
    <source>
        <strain evidence="4">DSM 18016</strain>
    </source>
</reference>
<protein>
    <submittedName>
        <fullName evidence="3">Outer membrane protein beta-barrel domain-containing protein</fullName>
    </submittedName>
</protein>
<dbReference type="Proteomes" id="UP000184498">
    <property type="component" value="Unassembled WGS sequence"/>
</dbReference>
<dbReference type="RefSeq" id="WP_175546206.1">
    <property type="nucleotide sequence ID" value="NZ_FRAM01000003.1"/>
</dbReference>
<gene>
    <name evidence="3" type="ORF">SAMN05444371_2788</name>
</gene>
<feature type="signal peptide" evidence="1">
    <location>
        <begin position="1"/>
        <end position="22"/>
    </location>
</feature>
<proteinExistence type="predicted"/>
<dbReference type="STRING" id="216903.SAMN05444371_2788"/>
<name>A0A1M6TCI5_9FLAO</name>
<evidence type="ECO:0000313" key="4">
    <source>
        <dbReference type="Proteomes" id="UP000184498"/>
    </source>
</evidence>
<dbReference type="AlphaFoldDB" id="A0A1M6TCI5"/>
<feature type="chain" id="PRO_5012590461" evidence="1">
    <location>
        <begin position="23"/>
        <end position="205"/>
    </location>
</feature>
<evidence type="ECO:0000256" key="1">
    <source>
        <dbReference type="SAM" id="SignalP"/>
    </source>
</evidence>
<dbReference type="InterPro" id="IPR025665">
    <property type="entry name" value="Beta-barrel_OMP_2"/>
</dbReference>
<organism evidence="3 4">
    <name type="scientific">Epilithonimonas mollis</name>
    <dbReference type="NCBI Taxonomy" id="216903"/>
    <lineage>
        <taxon>Bacteria</taxon>
        <taxon>Pseudomonadati</taxon>
        <taxon>Bacteroidota</taxon>
        <taxon>Flavobacteriia</taxon>
        <taxon>Flavobacteriales</taxon>
        <taxon>Weeksellaceae</taxon>
        <taxon>Chryseobacterium group</taxon>
        <taxon>Epilithonimonas</taxon>
    </lineage>
</organism>
<feature type="domain" description="Outer membrane protein beta-barrel" evidence="2">
    <location>
        <begin position="27"/>
        <end position="182"/>
    </location>
</feature>
<keyword evidence="1" id="KW-0732">Signal</keyword>
<dbReference type="Pfam" id="PF13568">
    <property type="entry name" value="OMP_b-brl_2"/>
    <property type="match status" value="1"/>
</dbReference>
<dbReference type="EMBL" id="FRAM01000003">
    <property type="protein sequence ID" value="SHK54681.1"/>
    <property type="molecule type" value="Genomic_DNA"/>
</dbReference>